<dbReference type="EC" id="2.7.13.3" evidence="3"/>
<evidence type="ECO:0000256" key="2">
    <source>
        <dbReference type="ARBA" id="ARBA00004141"/>
    </source>
</evidence>
<dbReference type="SMART" id="SM00387">
    <property type="entry name" value="HATPase_c"/>
    <property type="match status" value="1"/>
</dbReference>
<dbReference type="InterPro" id="IPR005467">
    <property type="entry name" value="His_kinase_dom"/>
</dbReference>
<feature type="domain" description="Histidine kinase" evidence="14">
    <location>
        <begin position="244"/>
        <end position="453"/>
    </location>
</feature>
<keyword evidence="5" id="KW-0808">Transferase</keyword>
<evidence type="ECO:0000256" key="10">
    <source>
        <dbReference type="ARBA" id="ARBA00022989"/>
    </source>
</evidence>
<dbReference type="SUPFAM" id="SSF55874">
    <property type="entry name" value="ATPase domain of HSP90 chaperone/DNA topoisomerase II/histidine kinase"/>
    <property type="match status" value="1"/>
</dbReference>
<evidence type="ECO:0000313" key="16">
    <source>
        <dbReference type="Proteomes" id="UP001476583"/>
    </source>
</evidence>
<dbReference type="Gene3D" id="3.30.565.10">
    <property type="entry name" value="Histidine kinase-like ATPase, C-terminal domain"/>
    <property type="match status" value="1"/>
</dbReference>
<dbReference type="Pfam" id="PF00512">
    <property type="entry name" value="HisKA"/>
    <property type="match status" value="1"/>
</dbReference>
<keyword evidence="6 13" id="KW-0812">Transmembrane</keyword>
<dbReference type="InterPro" id="IPR004358">
    <property type="entry name" value="Sig_transdc_His_kin-like_C"/>
</dbReference>
<dbReference type="Proteomes" id="UP001476583">
    <property type="component" value="Chromosome"/>
</dbReference>
<dbReference type="PRINTS" id="PR00344">
    <property type="entry name" value="BCTRLSENSOR"/>
</dbReference>
<keyword evidence="7" id="KW-0547">Nucleotide-binding</keyword>
<dbReference type="CDD" id="cd00075">
    <property type="entry name" value="HATPase"/>
    <property type="match status" value="1"/>
</dbReference>
<dbReference type="SMART" id="SM00388">
    <property type="entry name" value="HisKA"/>
    <property type="match status" value="1"/>
</dbReference>
<keyword evidence="9 15" id="KW-0067">ATP-binding</keyword>
<evidence type="ECO:0000256" key="7">
    <source>
        <dbReference type="ARBA" id="ARBA00022741"/>
    </source>
</evidence>
<accession>A0ABZ2RI75</accession>
<sequence>MSSIRARILIPTLALVVAGGLLVAGLTLWGSQQRIGSVYDAQLIQGARLLQGMLPLQDQEGFDWQLFSSELDAALNYAEKGLARHPYEVHLEFQIWADDGRLLVSSAEAPQLDIPLESGIQSFILDTQEWRGALLEASTLGQRVWVGERYDLRGSLISRMLQQAFLPTMIGLPVLVIILSLILSWGLKPLREFAYQLRSRPVNSLHPLMSEMLPSELEPMRLALNRQMEILQGLLERERRFITNAAHELRTPLAILEIHARNARDAGCQEEREAALEHIQHGLARTTRITSQLLTIARLEPRDHISELVNLTALVREELAELAPLALKRNIELVLENCSDIHLNGDPTALVVMLQNLVGNALAFAPDNSEVCVRLSQSSYGSVLLEVLDQGPGVPEDNLEKLGERFYSSGNPVGAGLGLSIVEMICRKMKGHIQLSNRREGGFSAGVWLPGQD</sequence>
<evidence type="ECO:0000256" key="3">
    <source>
        <dbReference type="ARBA" id="ARBA00012438"/>
    </source>
</evidence>
<keyword evidence="4" id="KW-0597">Phosphoprotein</keyword>
<evidence type="ECO:0000259" key="14">
    <source>
        <dbReference type="PROSITE" id="PS50109"/>
    </source>
</evidence>
<evidence type="ECO:0000256" key="13">
    <source>
        <dbReference type="SAM" id="Phobius"/>
    </source>
</evidence>
<evidence type="ECO:0000256" key="6">
    <source>
        <dbReference type="ARBA" id="ARBA00022692"/>
    </source>
</evidence>
<protein>
    <recommendedName>
        <fullName evidence="3">histidine kinase</fullName>
        <ecNumber evidence="3">2.7.13.3</ecNumber>
    </recommendedName>
</protein>
<evidence type="ECO:0000256" key="4">
    <source>
        <dbReference type="ARBA" id="ARBA00022553"/>
    </source>
</evidence>
<proteinExistence type="predicted"/>
<evidence type="ECO:0000256" key="9">
    <source>
        <dbReference type="ARBA" id="ARBA00022840"/>
    </source>
</evidence>
<keyword evidence="8" id="KW-0418">Kinase</keyword>
<evidence type="ECO:0000256" key="1">
    <source>
        <dbReference type="ARBA" id="ARBA00000085"/>
    </source>
</evidence>
<evidence type="ECO:0000313" key="15">
    <source>
        <dbReference type="EMBL" id="WXL24924.1"/>
    </source>
</evidence>
<dbReference type="CDD" id="cd00082">
    <property type="entry name" value="HisKA"/>
    <property type="match status" value="1"/>
</dbReference>
<evidence type="ECO:0000256" key="12">
    <source>
        <dbReference type="ARBA" id="ARBA00023136"/>
    </source>
</evidence>
<dbReference type="InterPro" id="IPR003594">
    <property type="entry name" value="HATPase_dom"/>
</dbReference>
<evidence type="ECO:0000256" key="8">
    <source>
        <dbReference type="ARBA" id="ARBA00022777"/>
    </source>
</evidence>
<dbReference type="InterPro" id="IPR036890">
    <property type="entry name" value="HATPase_C_sf"/>
</dbReference>
<dbReference type="SUPFAM" id="SSF47384">
    <property type="entry name" value="Homodimeric domain of signal transducing histidine kinase"/>
    <property type="match status" value="1"/>
</dbReference>
<keyword evidence="11" id="KW-0902">Two-component regulatory system</keyword>
<keyword evidence="16" id="KW-1185">Reference proteome</keyword>
<dbReference type="PANTHER" id="PTHR45436:SF14">
    <property type="entry name" value="SENSOR PROTEIN QSEC"/>
    <property type="match status" value="1"/>
</dbReference>
<dbReference type="PROSITE" id="PS50109">
    <property type="entry name" value="HIS_KIN"/>
    <property type="match status" value="1"/>
</dbReference>
<gene>
    <name evidence="15" type="ORF">WG219_16650</name>
</gene>
<dbReference type="Pfam" id="PF02518">
    <property type="entry name" value="HATPase_c"/>
    <property type="match status" value="1"/>
</dbReference>
<keyword evidence="12 13" id="KW-0472">Membrane</keyword>
<dbReference type="EMBL" id="CP148074">
    <property type="protein sequence ID" value="WXL24924.1"/>
    <property type="molecule type" value="Genomic_DNA"/>
</dbReference>
<dbReference type="GO" id="GO:0005524">
    <property type="term" value="F:ATP binding"/>
    <property type="evidence" value="ECO:0007669"/>
    <property type="project" value="UniProtKB-KW"/>
</dbReference>
<reference evidence="15 16" key="1">
    <citation type="submission" date="2024-03" db="EMBL/GenBank/DDBJ databases">
        <title>Complete genome of BD2.</title>
        <authorList>
            <person name="Cao G."/>
        </authorList>
    </citation>
    <scope>NUCLEOTIDE SEQUENCE [LARGE SCALE GENOMIC DNA]</scope>
    <source>
        <strain evidence="15 16">BD2</strain>
    </source>
</reference>
<organism evidence="15 16">
    <name type="scientific">Ectopseudomonas mendocina</name>
    <name type="common">Pseudomonas mendocina</name>
    <dbReference type="NCBI Taxonomy" id="300"/>
    <lineage>
        <taxon>Bacteria</taxon>
        <taxon>Pseudomonadati</taxon>
        <taxon>Pseudomonadota</taxon>
        <taxon>Gammaproteobacteria</taxon>
        <taxon>Pseudomonadales</taxon>
        <taxon>Pseudomonadaceae</taxon>
        <taxon>Ectopseudomonas</taxon>
    </lineage>
</organism>
<dbReference type="InterPro" id="IPR003661">
    <property type="entry name" value="HisK_dim/P_dom"/>
</dbReference>
<name>A0ABZ2RI75_ECTME</name>
<keyword evidence="10 13" id="KW-1133">Transmembrane helix</keyword>
<feature type="transmembrane region" description="Helical" evidence="13">
    <location>
        <begin position="6"/>
        <end position="29"/>
    </location>
</feature>
<feature type="transmembrane region" description="Helical" evidence="13">
    <location>
        <begin position="164"/>
        <end position="187"/>
    </location>
</feature>
<dbReference type="Gene3D" id="1.10.287.130">
    <property type="match status" value="1"/>
</dbReference>
<comment type="catalytic activity">
    <reaction evidence="1">
        <text>ATP + protein L-histidine = ADP + protein N-phospho-L-histidine.</text>
        <dbReference type="EC" id="2.7.13.3"/>
    </reaction>
</comment>
<evidence type="ECO:0000256" key="11">
    <source>
        <dbReference type="ARBA" id="ARBA00023012"/>
    </source>
</evidence>
<dbReference type="PANTHER" id="PTHR45436">
    <property type="entry name" value="SENSOR HISTIDINE KINASE YKOH"/>
    <property type="match status" value="1"/>
</dbReference>
<dbReference type="InterPro" id="IPR050428">
    <property type="entry name" value="TCS_sensor_his_kinase"/>
</dbReference>
<dbReference type="InterPro" id="IPR036097">
    <property type="entry name" value="HisK_dim/P_sf"/>
</dbReference>
<evidence type="ECO:0000256" key="5">
    <source>
        <dbReference type="ARBA" id="ARBA00022679"/>
    </source>
</evidence>
<comment type="subcellular location">
    <subcellularLocation>
        <location evidence="2">Membrane</location>
        <topology evidence="2">Multi-pass membrane protein</topology>
    </subcellularLocation>
</comment>